<evidence type="ECO:0000259" key="1">
    <source>
        <dbReference type="Pfam" id="PF04994"/>
    </source>
</evidence>
<proteinExistence type="predicted"/>
<sequence>MNDITDLRGLGPKSKAMLRSIGVTSVEQFMAADVFALYARIQSKHQSTNQATSLNLLYAMIGAQENRHWQEIKRERRLEILLRLEELEQTK</sequence>
<evidence type="ECO:0000313" key="2">
    <source>
        <dbReference type="EMBL" id="MBR7745894.1"/>
    </source>
</evidence>
<dbReference type="EMBL" id="JAGSPM010000002">
    <property type="protein sequence ID" value="MBR7745894.1"/>
    <property type="molecule type" value="Genomic_DNA"/>
</dbReference>
<dbReference type="PANTHER" id="PTHR36121:SF1">
    <property type="entry name" value="PROTEIN SXY"/>
    <property type="match status" value="1"/>
</dbReference>
<dbReference type="AlphaFoldDB" id="A0A941I3D1"/>
<name>A0A941I3D1_9BURK</name>
<gene>
    <name evidence="2" type="ORF">KDM92_04825</name>
</gene>
<dbReference type="InterPro" id="IPR047525">
    <property type="entry name" value="TfoX-like"/>
</dbReference>
<dbReference type="PANTHER" id="PTHR36121">
    <property type="entry name" value="PROTEIN SXY"/>
    <property type="match status" value="1"/>
</dbReference>
<organism evidence="2 3">
    <name type="scientific">Undibacterium baiyunense</name>
    <dbReference type="NCBI Taxonomy" id="2828731"/>
    <lineage>
        <taxon>Bacteria</taxon>
        <taxon>Pseudomonadati</taxon>
        <taxon>Pseudomonadota</taxon>
        <taxon>Betaproteobacteria</taxon>
        <taxon>Burkholderiales</taxon>
        <taxon>Oxalobacteraceae</taxon>
        <taxon>Undibacterium</taxon>
    </lineage>
</organism>
<keyword evidence="3" id="KW-1185">Reference proteome</keyword>
<comment type="caution">
    <text evidence="2">The sequence shown here is derived from an EMBL/GenBank/DDBJ whole genome shotgun (WGS) entry which is preliminary data.</text>
</comment>
<dbReference type="Pfam" id="PF04994">
    <property type="entry name" value="TfoX_C"/>
    <property type="match status" value="1"/>
</dbReference>
<evidence type="ECO:0000313" key="3">
    <source>
        <dbReference type="Proteomes" id="UP000680158"/>
    </source>
</evidence>
<dbReference type="RefSeq" id="WP_212683251.1">
    <property type="nucleotide sequence ID" value="NZ_JAGSPM010000002.1"/>
</dbReference>
<dbReference type="Gene3D" id="1.10.150.20">
    <property type="entry name" value="5' to 3' exonuclease, C-terminal subdomain"/>
    <property type="match status" value="1"/>
</dbReference>
<feature type="domain" description="TfoX C-terminal" evidence="1">
    <location>
        <begin position="2"/>
        <end position="81"/>
    </location>
</feature>
<accession>A0A941I3D1</accession>
<protein>
    <submittedName>
        <fullName evidence="2">TfoX/Sxy family DNA transformation protein</fullName>
    </submittedName>
</protein>
<dbReference type="InterPro" id="IPR007077">
    <property type="entry name" value="TfoX_C"/>
</dbReference>
<dbReference type="Proteomes" id="UP000680158">
    <property type="component" value="Unassembled WGS sequence"/>
</dbReference>
<reference evidence="2 3" key="1">
    <citation type="submission" date="2021-04" db="EMBL/GenBank/DDBJ databases">
        <title>novel species isolated from subtropical streams in China.</title>
        <authorList>
            <person name="Lu H."/>
        </authorList>
    </citation>
    <scope>NUCLEOTIDE SEQUENCE [LARGE SCALE GENOMIC DNA]</scope>
    <source>
        <strain evidence="2 3">BYS107W</strain>
    </source>
</reference>